<keyword evidence="5" id="KW-0521">NADP</keyword>
<name>A0A077E9T4_9FLAO</name>
<dbReference type="GO" id="GO:0016491">
    <property type="term" value="F:oxidoreductase activity"/>
    <property type="evidence" value="ECO:0007669"/>
    <property type="project" value="UniProtKB-KW"/>
</dbReference>
<reference evidence="9 10" key="1">
    <citation type="journal article" date="2013" name="Lancet">
        <title>First case of E anophelis outbreak in an intensive-care unit.</title>
        <authorList>
            <person name="Teo J."/>
            <person name="Tan S.Y."/>
            <person name="Tay M."/>
            <person name="Ding Y."/>
            <person name="Kjelleberg S."/>
            <person name="Givskov M."/>
            <person name="Lin R.T."/>
            <person name="Yang L."/>
        </authorList>
    </citation>
    <scope>NUCLEOTIDE SEQUENCE [LARGE SCALE GENOMIC DNA]</scope>
    <source>
        <strain evidence="9 10">NUHP1</strain>
    </source>
</reference>
<evidence type="ECO:0000313" key="9">
    <source>
        <dbReference type="EMBL" id="AIL44292.1"/>
    </source>
</evidence>
<dbReference type="eggNOG" id="COG0778">
    <property type="taxonomic scope" value="Bacteria"/>
</dbReference>
<dbReference type="InterPro" id="IPR029479">
    <property type="entry name" value="Nitroreductase"/>
</dbReference>
<dbReference type="InterPro" id="IPR000415">
    <property type="entry name" value="Nitroreductase-like"/>
</dbReference>
<evidence type="ECO:0000256" key="6">
    <source>
        <dbReference type="ARBA" id="ARBA00023002"/>
    </source>
</evidence>
<evidence type="ECO:0000256" key="5">
    <source>
        <dbReference type="ARBA" id="ARBA00022857"/>
    </source>
</evidence>
<organism evidence="9 10">
    <name type="scientific">Elizabethkingia anophelis NUHP1</name>
    <dbReference type="NCBI Taxonomy" id="1338011"/>
    <lineage>
        <taxon>Bacteria</taxon>
        <taxon>Pseudomonadati</taxon>
        <taxon>Bacteroidota</taxon>
        <taxon>Flavobacteriia</taxon>
        <taxon>Flavobacteriales</taxon>
        <taxon>Weeksellaceae</taxon>
        <taxon>Elizabethkingia</taxon>
    </lineage>
</organism>
<dbReference type="CDD" id="cd02135">
    <property type="entry name" value="YdjA-like"/>
    <property type="match status" value="1"/>
</dbReference>
<feature type="domain" description="Nitroreductase" evidence="8">
    <location>
        <begin position="12"/>
        <end position="168"/>
    </location>
</feature>
<dbReference type="EMBL" id="CP007547">
    <property type="protein sequence ID" value="AIL44292.1"/>
    <property type="molecule type" value="Genomic_DNA"/>
</dbReference>
<keyword evidence="6" id="KW-0560">Oxidoreductase</keyword>
<protein>
    <submittedName>
        <fullName evidence="9">Nitroreductase</fullName>
    </submittedName>
</protein>
<accession>A0A077E9T4</accession>
<dbReference type="PANTHER" id="PTHR43821:SF1">
    <property type="entry name" value="NAD(P)H NITROREDUCTASE YDJA-RELATED"/>
    <property type="match status" value="1"/>
</dbReference>
<dbReference type="Proteomes" id="UP000028933">
    <property type="component" value="Chromosome"/>
</dbReference>
<evidence type="ECO:0000256" key="1">
    <source>
        <dbReference type="ARBA" id="ARBA00001917"/>
    </source>
</evidence>
<keyword evidence="3" id="KW-0285">Flavoprotein</keyword>
<dbReference type="RefSeq" id="WP_009085869.1">
    <property type="nucleotide sequence ID" value="NZ_CP007547.1"/>
</dbReference>
<sequence>MKTNAEILEDIIKSRRSIFPKDYTAEAIPQDVLDKILESANYAPSHKKTNPWRFRIFQGLEKTELGETLAELYKATTSPETFLEKKYIDISDKVNKANTVLSIVSDFSGKVPEWEEVAATAMAVQNMYLMATANNVGCYWSSPGMIHHIGEYLQLKENEKCLGFFYMGMK</sequence>
<dbReference type="InterPro" id="IPR052530">
    <property type="entry name" value="NAD(P)H_nitroreductase"/>
</dbReference>
<dbReference type="SUPFAM" id="SSF55469">
    <property type="entry name" value="FMN-dependent nitroreductase-like"/>
    <property type="match status" value="1"/>
</dbReference>
<gene>
    <name evidence="9" type="ORF">BD94_0517</name>
</gene>
<dbReference type="HOGENOM" id="CLU_070764_5_1_10"/>
<dbReference type="Pfam" id="PF00881">
    <property type="entry name" value="Nitroreductase"/>
    <property type="match status" value="1"/>
</dbReference>
<dbReference type="STRING" id="1338011.BD94_0517"/>
<dbReference type="KEGG" id="eao:BD94_0517"/>
<dbReference type="Gene3D" id="3.40.109.10">
    <property type="entry name" value="NADH Oxidase"/>
    <property type="match status" value="1"/>
</dbReference>
<dbReference type="InterPro" id="IPR026021">
    <property type="entry name" value="YdjA-like"/>
</dbReference>
<evidence type="ECO:0000313" key="10">
    <source>
        <dbReference type="Proteomes" id="UP000028933"/>
    </source>
</evidence>
<comment type="similarity">
    <text evidence="2">Belongs to the nitroreductase family.</text>
</comment>
<evidence type="ECO:0000256" key="4">
    <source>
        <dbReference type="ARBA" id="ARBA00022643"/>
    </source>
</evidence>
<dbReference type="PANTHER" id="PTHR43821">
    <property type="entry name" value="NAD(P)H NITROREDUCTASE YDJA-RELATED"/>
    <property type="match status" value="1"/>
</dbReference>
<evidence type="ECO:0000256" key="7">
    <source>
        <dbReference type="ARBA" id="ARBA00023027"/>
    </source>
</evidence>
<keyword evidence="7" id="KW-0520">NAD</keyword>
<comment type="cofactor">
    <cofactor evidence="1">
        <name>FMN</name>
        <dbReference type="ChEBI" id="CHEBI:58210"/>
    </cofactor>
</comment>
<keyword evidence="4" id="KW-0288">FMN</keyword>
<dbReference type="AlphaFoldDB" id="A0A077E9T4"/>
<dbReference type="GeneID" id="56685564"/>
<evidence type="ECO:0000256" key="2">
    <source>
        <dbReference type="ARBA" id="ARBA00007118"/>
    </source>
</evidence>
<evidence type="ECO:0000259" key="8">
    <source>
        <dbReference type="Pfam" id="PF00881"/>
    </source>
</evidence>
<proteinExistence type="inferred from homology"/>
<evidence type="ECO:0000256" key="3">
    <source>
        <dbReference type="ARBA" id="ARBA00022630"/>
    </source>
</evidence>